<feature type="compositionally biased region" description="Low complexity" evidence="5">
    <location>
        <begin position="1326"/>
        <end position="1338"/>
    </location>
</feature>
<feature type="zinc finger region" description="C3H1-type" evidence="4">
    <location>
        <begin position="628"/>
        <end position="655"/>
    </location>
</feature>
<dbReference type="PANTHER" id="PTHR46582:SF1">
    <property type="entry name" value="ZINC FINGER CCCH DOMAIN-CONTAINING PROTEIN 18"/>
    <property type="match status" value="1"/>
</dbReference>
<evidence type="ECO:0000313" key="8">
    <source>
        <dbReference type="Proteomes" id="UP000678393"/>
    </source>
</evidence>
<feature type="compositionally biased region" description="Acidic residues" evidence="5">
    <location>
        <begin position="606"/>
        <end position="617"/>
    </location>
</feature>
<dbReference type="SUPFAM" id="SSF90229">
    <property type="entry name" value="CCCH zinc finger"/>
    <property type="match status" value="1"/>
</dbReference>
<dbReference type="InterPro" id="IPR052647">
    <property type="entry name" value="Zinc_finger_CCCH-type"/>
</dbReference>
<dbReference type="InterPro" id="IPR041367">
    <property type="entry name" value="Znf-CCCH_4"/>
</dbReference>
<feature type="compositionally biased region" description="Low complexity" evidence="5">
    <location>
        <begin position="895"/>
        <end position="928"/>
    </location>
</feature>
<dbReference type="GO" id="GO:0071011">
    <property type="term" value="C:precatalytic spliceosome"/>
    <property type="evidence" value="ECO:0007669"/>
    <property type="project" value="TreeGrafter"/>
</dbReference>
<feature type="compositionally biased region" description="Basic and acidic residues" evidence="5">
    <location>
        <begin position="223"/>
        <end position="260"/>
    </location>
</feature>
<proteinExistence type="predicted"/>
<dbReference type="InterPro" id="IPR036855">
    <property type="entry name" value="Znf_CCCH_sf"/>
</dbReference>
<organism evidence="7 8">
    <name type="scientific">Candidula unifasciata</name>
    <dbReference type="NCBI Taxonomy" id="100452"/>
    <lineage>
        <taxon>Eukaryota</taxon>
        <taxon>Metazoa</taxon>
        <taxon>Spiralia</taxon>
        <taxon>Lophotrochozoa</taxon>
        <taxon>Mollusca</taxon>
        <taxon>Gastropoda</taxon>
        <taxon>Heterobranchia</taxon>
        <taxon>Euthyneura</taxon>
        <taxon>Panpulmonata</taxon>
        <taxon>Eupulmonata</taxon>
        <taxon>Stylommatophora</taxon>
        <taxon>Helicina</taxon>
        <taxon>Helicoidea</taxon>
        <taxon>Geomitridae</taxon>
        <taxon>Candidula</taxon>
    </lineage>
</organism>
<feature type="compositionally biased region" description="Polar residues" evidence="5">
    <location>
        <begin position="1204"/>
        <end position="1222"/>
    </location>
</feature>
<feature type="compositionally biased region" description="Basic residues" evidence="5">
    <location>
        <begin position="870"/>
        <end position="892"/>
    </location>
</feature>
<evidence type="ECO:0000256" key="4">
    <source>
        <dbReference type="PROSITE-ProRule" id="PRU00723"/>
    </source>
</evidence>
<dbReference type="PANTHER" id="PTHR46582">
    <property type="entry name" value="ZINC FINGER CCCH DOMAIN-CONTAINING PROTEIN 18"/>
    <property type="match status" value="1"/>
</dbReference>
<keyword evidence="8" id="KW-1185">Reference proteome</keyword>
<feature type="compositionally biased region" description="Acidic residues" evidence="5">
    <location>
        <begin position="270"/>
        <end position="281"/>
    </location>
</feature>
<feature type="region of interest" description="Disordered" evidence="5">
    <location>
        <begin position="50"/>
        <end position="201"/>
    </location>
</feature>
<dbReference type="Gene3D" id="4.10.1000.10">
    <property type="entry name" value="Zinc finger, CCCH-type"/>
    <property type="match status" value="1"/>
</dbReference>
<feature type="compositionally biased region" description="Pro residues" evidence="5">
    <location>
        <begin position="810"/>
        <end position="819"/>
    </location>
</feature>
<feature type="compositionally biased region" description="Basic and acidic residues" evidence="5">
    <location>
        <begin position="443"/>
        <end position="454"/>
    </location>
</feature>
<gene>
    <name evidence="7" type="ORF">CUNI_LOCUS1151</name>
</gene>
<evidence type="ECO:0000256" key="5">
    <source>
        <dbReference type="SAM" id="MobiDB-lite"/>
    </source>
</evidence>
<reference evidence="7" key="1">
    <citation type="submission" date="2021-04" db="EMBL/GenBank/DDBJ databases">
        <authorList>
            <consortium name="Molecular Ecology Group"/>
        </authorList>
    </citation>
    <scope>NUCLEOTIDE SEQUENCE</scope>
</reference>
<feature type="compositionally biased region" description="Basic and acidic residues" evidence="5">
    <location>
        <begin position="574"/>
        <end position="605"/>
    </location>
</feature>
<feature type="compositionally biased region" description="Low complexity" evidence="5">
    <location>
        <begin position="1290"/>
        <end position="1306"/>
    </location>
</feature>
<dbReference type="EMBL" id="CAJHNH020000136">
    <property type="protein sequence ID" value="CAG5115593.1"/>
    <property type="molecule type" value="Genomic_DNA"/>
</dbReference>
<evidence type="ECO:0000256" key="3">
    <source>
        <dbReference type="ARBA" id="ARBA00022833"/>
    </source>
</evidence>
<name>A0A8S3YED4_9EUPU</name>
<comment type="caution">
    <text evidence="7">The sequence shown here is derived from an EMBL/GenBank/DDBJ whole genome shotgun (WGS) entry which is preliminary data.</text>
</comment>
<feature type="region of interest" description="Disordered" evidence="5">
    <location>
        <begin position="799"/>
        <end position="1355"/>
    </location>
</feature>
<dbReference type="GO" id="GO:0008270">
    <property type="term" value="F:zinc ion binding"/>
    <property type="evidence" value="ECO:0007669"/>
    <property type="project" value="UniProtKB-KW"/>
</dbReference>
<protein>
    <recommendedName>
        <fullName evidence="6">C3H1-type domain-containing protein</fullName>
    </recommendedName>
</protein>
<feature type="compositionally biased region" description="Gly residues" evidence="5">
    <location>
        <begin position="990"/>
        <end position="1003"/>
    </location>
</feature>
<dbReference type="InterPro" id="IPR000571">
    <property type="entry name" value="Znf_CCCH"/>
</dbReference>
<dbReference type="GO" id="GO:0003723">
    <property type="term" value="F:RNA binding"/>
    <property type="evidence" value="ECO:0007669"/>
    <property type="project" value="TreeGrafter"/>
</dbReference>
<feature type="region of interest" description="Disordered" evidence="5">
    <location>
        <begin position="377"/>
        <end position="625"/>
    </location>
</feature>
<keyword evidence="1 4" id="KW-0479">Metal-binding</keyword>
<dbReference type="PROSITE" id="PS50103">
    <property type="entry name" value="ZF_C3H1"/>
    <property type="match status" value="1"/>
</dbReference>
<feature type="compositionally biased region" description="Basic and acidic residues" evidence="5">
    <location>
        <begin position="1268"/>
        <end position="1283"/>
    </location>
</feature>
<evidence type="ECO:0000313" key="7">
    <source>
        <dbReference type="EMBL" id="CAG5115593.1"/>
    </source>
</evidence>
<dbReference type="Proteomes" id="UP000678393">
    <property type="component" value="Unassembled WGS sequence"/>
</dbReference>
<feature type="region of interest" description="Disordered" evidence="5">
    <location>
        <begin position="744"/>
        <end position="764"/>
    </location>
</feature>
<feature type="compositionally biased region" description="Acidic residues" evidence="5">
    <location>
        <begin position="562"/>
        <end position="573"/>
    </location>
</feature>
<sequence>MEGDSTVAGGGGREPGKAITNLPSPSDESQVAADVDLRLGSEIHHHFTVNQNNVPYGGGKSNINFPHPGSNPQWESSKYVIGGHVRDDHISKLSPFSNENSEGSEREILLEPLSADDESTPVSESRAVSADAPDDEVGREVTPSEDPSSGAAFGPSEDREDISDEELDLYSQENGDNLQPEVWPSEDIQESNHRATYNADGLYAMPETPAEMSYPLVTSETVHFNENDARDSHSSDDREIIDLKYDDTAGKSDAGSHDDGINQQSNVPSEDLETVSDDELPDGTLVGDTPVEPAFNLIEGGEEVSSSEDEAATSLRMHDDPNPEVCLVNRTNSLVLDGAEFSYMNVSSDLPFPVDEVSALPLISDSASCIALPLPPLEAEPISDEEDSGQGNGGCVDVEGGEAGEIKSPADAGSPASLSGQTAVRLLGEVEPISADESSDTDGELHSGDEDSLSKPENGGTKSNNFLEAIDSDDEGDLGPGSSHKHLSSDRRQTPVASSESVPKEKTEYMESISDEDDSLSVNGKEVKRSGLSVTADESLTGLRGVEAEKRQIATNYSEHQEELDYEENDGDEGEGRSAAEAVKPTEKKDSKEAKEDGEGGFSDKDEGELSDDDCEEGEIKEPGSKKPFIKQTCRFFQRGNCTWGINCRFIHPGINDKGNYQMIEIPGFKPVGIRSRLGIPGSWPEQPEEQIDLPPPPIPDVPPVETAWERGLRIAKEQRKKASERKEQEADFEDKRLNLSVDEERELNKENERMPKIIPKDPYYDQYGVEEDNYYHTARDPWQTGRYENFEVRYNTDHAYSPPYREKPPIMPLPPPPARFGHPYSPQADKFGRDRVERREPLRPEGPPPSLEYPTAKKRPDEWTDPWRRSKSPKSQKPKVRSRSRGRRTRRSVSDSSNSSRSSSGSSSGSSRSSRSFNSSTGSSSRSRSPEPVPPVAEKHDRYISPSREPPRSTVSIRGSGNYNHYDQGYRRGGRMYDHNRGPNNYNQRGGGGGNRGGGGGPYNNYGPMGGYPPRDMRDRERPRDDRIARNNRGRSPPDRPLPYVRPRPKSVSSHSSSSRSRSWSRGRATSSRSRSRSSSASSRSSSSSSSSAGSADSEHLYRDLASPSKNPRAPAAQKRKRNDSVKDRPLSKTQQIPLPPGSQRRPPQPPQPPVSLEHIPPPRDPKPPLPPLPSGRPDSKYASRNAPPPPVKAKDPLKVVGQKSNIKLTLLPKQQQQSSLGARPNPLDSPPHKRRLSERDTSPPPAPPAKRANLPVPSQSTALRLAIEKASKIQIRQEKGKSPPPAVAPQSLPSASLSANLPRAKAAVSPQKQPGGVKPRVMEPPVAKTVPKVPAANIPAPTVTGTKVKKSMSSRREELLKQLKAVEDAIARKKSKFQ</sequence>
<feature type="region of interest" description="Disordered" evidence="5">
    <location>
        <begin position="214"/>
        <end position="324"/>
    </location>
</feature>
<keyword evidence="2 4" id="KW-0863">Zinc-finger</keyword>
<feature type="compositionally biased region" description="Basic and acidic residues" evidence="5">
    <location>
        <begin position="859"/>
        <end position="869"/>
    </location>
</feature>
<feature type="compositionally biased region" description="Basic and acidic residues" evidence="5">
    <location>
        <begin position="1016"/>
        <end position="1030"/>
    </location>
</feature>
<dbReference type="Pfam" id="PF18044">
    <property type="entry name" value="zf-CCCH_4"/>
    <property type="match status" value="1"/>
</dbReference>
<feature type="region of interest" description="Disordered" evidence="5">
    <location>
        <begin position="1"/>
        <end position="30"/>
    </location>
</feature>
<feature type="compositionally biased region" description="Acidic residues" evidence="5">
    <location>
        <begin position="158"/>
        <end position="168"/>
    </location>
</feature>
<accession>A0A8S3YED4</accession>
<feature type="compositionally biased region" description="Low complexity" evidence="5">
    <location>
        <begin position="1052"/>
        <end position="1097"/>
    </location>
</feature>
<keyword evidence="3 4" id="KW-0862">Zinc</keyword>
<feature type="compositionally biased region" description="Acidic residues" evidence="5">
    <location>
        <begin position="300"/>
        <end position="311"/>
    </location>
</feature>
<evidence type="ECO:0000256" key="1">
    <source>
        <dbReference type="ARBA" id="ARBA00022723"/>
    </source>
</evidence>
<feature type="domain" description="C3H1-type" evidence="6">
    <location>
        <begin position="628"/>
        <end position="655"/>
    </location>
</feature>
<evidence type="ECO:0000256" key="2">
    <source>
        <dbReference type="ARBA" id="ARBA00022771"/>
    </source>
</evidence>
<feature type="compositionally biased region" description="Basic and acidic residues" evidence="5">
    <location>
        <begin position="747"/>
        <end position="764"/>
    </location>
</feature>
<feature type="compositionally biased region" description="Basic and acidic residues" evidence="5">
    <location>
        <begin position="831"/>
        <end position="844"/>
    </location>
</feature>
<feature type="compositionally biased region" description="Polar residues" evidence="5">
    <location>
        <begin position="954"/>
        <end position="966"/>
    </location>
</feature>
<dbReference type="OrthoDB" id="10072532at2759"/>
<evidence type="ECO:0000259" key="6">
    <source>
        <dbReference type="PROSITE" id="PS50103"/>
    </source>
</evidence>